<dbReference type="Proteomes" id="UP000469424">
    <property type="component" value="Unassembled WGS sequence"/>
</dbReference>
<evidence type="ECO:0000313" key="2">
    <source>
        <dbReference type="Proteomes" id="UP000469424"/>
    </source>
</evidence>
<dbReference type="AlphaFoldDB" id="A0A6N7XAI6"/>
<proteinExistence type="predicted"/>
<sequence length="63" mass="7286">MISRKEVMKLKTKDRLTCIRLYNTVGRNPSLAEDIGLEIVFNSRKSKEQNKEFKKKGGVTNDK</sequence>
<evidence type="ECO:0000313" key="1">
    <source>
        <dbReference type="EMBL" id="MST71483.1"/>
    </source>
</evidence>
<protein>
    <submittedName>
        <fullName evidence="1">Uncharacterized protein</fullName>
    </submittedName>
</protein>
<comment type="caution">
    <text evidence="1">The sequence shown here is derived from an EMBL/GenBank/DDBJ whole genome shotgun (WGS) entry which is preliminary data.</text>
</comment>
<gene>
    <name evidence="1" type="ORF">FYJ65_09230</name>
</gene>
<dbReference type="RefSeq" id="WP_277671926.1">
    <property type="nucleotide sequence ID" value="NZ_JAQXUZ010000013.1"/>
</dbReference>
<accession>A0A6N7XAI6</accession>
<name>A0A6N7XAI6_9FIRM</name>
<dbReference type="EMBL" id="VUNA01000030">
    <property type="protein sequence ID" value="MST71483.1"/>
    <property type="molecule type" value="Genomic_DNA"/>
</dbReference>
<organism evidence="1 2">
    <name type="scientific">Mogibacterium kristiansenii</name>
    <dbReference type="NCBI Taxonomy" id="2606708"/>
    <lineage>
        <taxon>Bacteria</taxon>
        <taxon>Bacillati</taxon>
        <taxon>Bacillota</taxon>
        <taxon>Clostridia</taxon>
        <taxon>Peptostreptococcales</taxon>
        <taxon>Anaerovoracaceae</taxon>
        <taxon>Mogibacterium</taxon>
    </lineage>
</organism>
<keyword evidence="2" id="KW-1185">Reference proteome</keyword>
<reference evidence="1 2" key="1">
    <citation type="submission" date="2019-08" db="EMBL/GenBank/DDBJ databases">
        <title>In-depth cultivation of the pig gut microbiome towards novel bacterial diversity and tailored functional studies.</title>
        <authorList>
            <person name="Wylensek D."/>
            <person name="Hitch T.C.A."/>
            <person name="Clavel T."/>
        </authorList>
    </citation>
    <scope>NUCLEOTIDE SEQUENCE [LARGE SCALE GENOMIC DNA]</scope>
    <source>
        <strain evidence="1 2">WCA-MUC-591-APC-4B</strain>
    </source>
</reference>